<evidence type="ECO:0000313" key="2">
    <source>
        <dbReference type="Proteomes" id="UP000886750"/>
    </source>
</evidence>
<comment type="caution">
    <text evidence="1">The sequence shown here is derived from an EMBL/GenBank/DDBJ whole genome shotgun (WGS) entry which is preliminary data.</text>
</comment>
<dbReference type="EMBL" id="DXCQ01000061">
    <property type="protein sequence ID" value="HIY97335.1"/>
    <property type="molecule type" value="Genomic_DNA"/>
</dbReference>
<protein>
    <submittedName>
        <fullName evidence="1">Uncharacterized protein</fullName>
    </submittedName>
</protein>
<reference evidence="1" key="1">
    <citation type="journal article" date="2021" name="PeerJ">
        <title>Extensive microbial diversity within the chicken gut microbiome revealed by metagenomics and culture.</title>
        <authorList>
            <person name="Gilroy R."/>
            <person name="Ravi A."/>
            <person name="Getino M."/>
            <person name="Pursley I."/>
            <person name="Horton D.L."/>
            <person name="Alikhan N.F."/>
            <person name="Baker D."/>
            <person name="Gharbi K."/>
            <person name="Hall N."/>
            <person name="Watson M."/>
            <person name="Adriaenssens E.M."/>
            <person name="Foster-Nyarko E."/>
            <person name="Jarju S."/>
            <person name="Secka A."/>
            <person name="Antonio M."/>
            <person name="Oren A."/>
            <person name="Chaudhuri R.R."/>
            <person name="La Ragione R."/>
            <person name="Hildebrand F."/>
            <person name="Pallen M.J."/>
        </authorList>
    </citation>
    <scope>NUCLEOTIDE SEQUENCE</scope>
    <source>
        <strain evidence="1">1345</strain>
    </source>
</reference>
<organism evidence="1 2">
    <name type="scientific">Candidatus Borkfalkia excrementigallinarum</name>
    <dbReference type="NCBI Taxonomy" id="2838506"/>
    <lineage>
        <taxon>Bacteria</taxon>
        <taxon>Bacillati</taxon>
        <taxon>Bacillota</taxon>
        <taxon>Clostridia</taxon>
        <taxon>Christensenellales</taxon>
        <taxon>Christensenellaceae</taxon>
        <taxon>Candidatus Borkfalkia</taxon>
    </lineage>
</organism>
<accession>A0A9D2CSN1</accession>
<name>A0A9D2CSN1_9FIRM</name>
<proteinExistence type="predicted"/>
<sequence>MIIAISVVSVLAGLFLIAAVAFAVLYFREKEKTTGGDRYADGVKVIGGVRYSKDAAIFEDGRGNITLRQGDFVLEQGKTYTAQKGGALLAGTYTVLAASGEDSPIKLRVGGLVRDFRHGDSLVLADGESVCAVSRTAILR</sequence>
<gene>
    <name evidence="1" type="ORF">H9729_06570</name>
</gene>
<dbReference type="Proteomes" id="UP000886750">
    <property type="component" value="Unassembled WGS sequence"/>
</dbReference>
<evidence type="ECO:0000313" key="1">
    <source>
        <dbReference type="EMBL" id="HIY97335.1"/>
    </source>
</evidence>
<reference evidence="1" key="2">
    <citation type="submission" date="2021-04" db="EMBL/GenBank/DDBJ databases">
        <authorList>
            <person name="Gilroy R."/>
        </authorList>
    </citation>
    <scope>NUCLEOTIDE SEQUENCE</scope>
    <source>
        <strain evidence="1">1345</strain>
    </source>
</reference>
<dbReference type="AlphaFoldDB" id="A0A9D2CSN1"/>